<keyword evidence="3" id="KW-1185">Reference proteome</keyword>
<evidence type="ECO:0000313" key="2">
    <source>
        <dbReference type="EMBL" id="GGZ97668.1"/>
    </source>
</evidence>
<dbReference type="EMBL" id="BMWH01000017">
    <property type="protein sequence ID" value="GGZ97668.1"/>
    <property type="molecule type" value="Genomic_DNA"/>
</dbReference>
<name>A0A918RF63_9ACTN</name>
<gene>
    <name evidence="2" type="ORF">GCM10010389_41110</name>
</gene>
<accession>A0A918RF63</accession>
<feature type="compositionally biased region" description="Low complexity" evidence="1">
    <location>
        <begin position="47"/>
        <end position="95"/>
    </location>
</feature>
<feature type="region of interest" description="Disordered" evidence="1">
    <location>
        <begin position="1"/>
        <end position="102"/>
    </location>
</feature>
<evidence type="ECO:0000313" key="3">
    <source>
        <dbReference type="Proteomes" id="UP000623010"/>
    </source>
</evidence>
<reference evidence="2" key="2">
    <citation type="submission" date="2020-09" db="EMBL/GenBank/DDBJ databases">
        <authorList>
            <person name="Sun Q."/>
            <person name="Ohkuma M."/>
        </authorList>
    </citation>
    <scope>NUCLEOTIDE SEQUENCE</scope>
    <source>
        <strain evidence="2">JCM 5016</strain>
    </source>
</reference>
<sequence length="102" mass="10407">MGDRFVPLQRGTRAGSPTRDETTSEEPARRTAGGDGLEDLRREPENTGAAARPADAGARPPGGATAHPPDAAAARTPAPAGGTAPPLPRTAPRGPVRQNQAR</sequence>
<protein>
    <submittedName>
        <fullName evidence="2">Uncharacterized protein</fullName>
    </submittedName>
</protein>
<organism evidence="2 3">
    <name type="scientific">Streptomyces echinoruber</name>
    <dbReference type="NCBI Taxonomy" id="68898"/>
    <lineage>
        <taxon>Bacteria</taxon>
        <taxon>Bacillati</taxon>
        <taxon>Actinomycetota</taxon>
        <taxon>Actinomycetes</taxon>
        <taxon>Kitasatosporales</taxon>
        <taxon>Streptomycetaceae</taxon>
        <taxon>Streptomyces</taxon>
    </lineage>
</organism>
<evidence type="ECO:0000256" key="1">
    <source>
        <dbReference type="SAM" id="MobiDB-lite"/>
    </source>
</evidence>
<dbReference type="AlphaFoldDB" id="A0A918RF63"/>
<reference evidence="2" key="1">
    <citation type="journal article" date="2014" name="Int. J. Syst. Evol. Microbiol.">
        <title>Complete genome sequence of Corynebacterium casei LMG S-19264T (=DSM 44701T), isolated from a smear-ripened cheese.</title>
        <authorList>
            <consortium name="US DOE Joint Genome Institute (JGI-PGF)"/>
            <person name="Walter F."/>
            <person name="Albersmeier A."/>
            <person name="Kalinowski J."/>
            <person name="Ruckert C."/>
        </authorList>
    </citation>
    <scope>NUCLEOTIDE SEQUENCE</scope>
    <source>
        <strain evidence="2">JCM 5016</strain>
    </source>
</reference>
<proteinExistence type="predicted"/>
<dbReference type="Proteomes" id="UP000623010">
    <property type="component" value="Unassembled WGS sequence"/>
</dbReference>
<feature type="compositionally biased region" description="Basic and acidic residues" evidence="1">
    <location>
        <begin position="18"/>
        <end position="29"/>
    </location>
</feature>
<comment type="caution">
    <text evidence="2">The sequence shown here is derived from an EMBL/GenBank/DDBJ whole genome shotgun (WGS) entry which is preliminary data.</text>
</comment>